<dbReference type="InParanoid" id="J9DPU7"/>
<sequence length="340" mass="39701">MQNQNTFNSSEIKKIILKQVMPKNIDDLKPFEKLGSYKVFKSDNLTIPCEMGEVTDCNFSSVYDECCNNIDKDDLKLDFSENYYNNFCKNDFKEKYDNENENSFMMKERSDKIYELKNINNFELDNRFSHEDYVQDTVSCFMNSDDIAKKIDFQIKNDEYNNFPINTSSKNDESDSISDYHGDSDESLNKHVNDAVRMSVDLSNIGNIMTTNNGYFLPYNSDSNGTNIHWNFTVDNYNLNKQKRSDSQPVNIESHQNKLSWDKMVFMTSNSLKNQENENIILDDNESYNPFSICDVDNNNCKSQIKEESFFSSSFCPNDQTFNDVDESQLKTEKKNSRTM</sequence>
<feature type="region of interest" description="Disordered" evidence="1">
    <location>
        <begin position="162"/>
        <end position="188"/>
    </location>
</feature>
<organism evidence="2 3">
    <name type="scientific">Edhazardia aedis (strain USNM 41457)</name>
    <name type="common">Microsporidian parasite</name>
    <dbReference type="NCBI Taxonomy" id="1003232"/>
    <lineage>
        <taxon>Eukaryota</taxon>
        <taxon>Fungi</taxon>
        <taxon>Fungi incertae sedis</taxon>
        <taxon>Microsporidia</taxon>
        <taxon>Edhazardia</taxon>
    </lineage>
</organism>
<keyword evidence="3" id="KW-1185">Reference proteome</keyword>
<proteinExistence type="predicted"/>
<reference evidence="2 3" key="1">
    <citation type="submission" date="2011-08" db="EMBL/GenBank/DDBJ databases">
        <authorList>
            <person name="Liu Z.J."/>
            <person name="Shi F.L."/>
            <person name="Lu J.Q."/>
            <person name="Li M."/>
            <person name="Wang Z.L."/>
        </authorList>
    </citation>
    <scope>NUCLEOTIDE SEQUENCE [LARGE SCALE GENOMIC DNA]</scope>
    <source>
        <strain evidence="2 3">USNM 41457</strain>
    </source>
</reference>
<evidence type="ECO:0000313" key="3">
    <source>
        <dbReference type="Proteomes" id="UP000003163"/>
    </source>
</evidence>
<comment type="caution">
    <text evidence="2">The sequence shown here is derived from an EMBL/GenBank/DDBJ whole genome shotgun (WGS) entry which is preliminary data.</text>
</comment>
<dbReference type="EMBL" id="AFBI03000017">
    <property type="protein sequence ID" value="EJW04565.1"/>
    <property type="molecule type" value="Genomic_DNA"/>
</dbReference>
<evidence type="ECO:0000256" key="1">
    <source>
        <dbReference type="SAM" id="MobiDB-lite"/>
    </source>
</evidence>
<dbReference type="AlphaFoldDB" id="J9DPU7"/>
<accession>J9DPU7</accession>
<dbReference type="Proteomes" id="UP000003163">
    <property type="component" value="Unassembled WGS sequence"/>
</dbReference>
<feature type="compositionally biased region" description="Basic and acidic residues" evidence="1">
    <location>
        <begin position="170"/>
        <end position="188"/>
    </location>
</feature>
<protein>
    <submittedName>
        <fullName evidence="2">Uncharacterized protein</fullName>
    </submittedName>
</protein>
<name>J9DPU7_EDHAE</name>
<dbReference type="VEuPathDB" id="MicrosporidiaDB:EDEG_01248"/>
<gene>
    <name evidence="2" type="ORF">EDEG_01248</name>
</gene>
<dbReference type="HOGENOM" id="CLU_816423_0_0_1"/>
<reference evidence="3" key="2">
    <citation type="submission" date="2015-07" db="EMBL/GenBank/DDBJ databases">
        <title>Contrasting host-pathogen interactions and genome evolution in two generalist and specialist microsporidian pathogens of mosquitoes.</title>
        <authorList>
            <consortium name="The Broad Institute Genomics Platform"/>
            <consortium name="The Broad Institute Genome Sequencing Center for Infectious Disease"/>
            <person name="Cuomo C.A."/>
            <person name="Sanscrainte N.D."/>
            <person name="Goldberg J.M."/>
            <person name="Heiman D."/>
            <person name="Young S."/>
            <person name="Zeng Q."/>
            <person name="Becnel J.J."/>
            <person name="Birren B.W."/>
        </authorList>
    </citation>
    <scope>NUCLEOTIDE SEQUENCE [LARGE SCALE GENOMIC DNA]</scope>
    <source>
        <strain evidence="3">USNM 41457</strain>
    </source>
</reference>
<evidence type="ECO:0000313" key="2">
    <source>
        <dbReference type="EMBL" id="EJW04565.1"/>
    </source>
</evidence>